<dbReference type="AlphaFoldDB" id="A0AAY4B1I5"/>
<protein>
    <submittedName>
        <fullName evidence="5">Uncharacterized protein</fullName>
    </submittedName>
</protein>
<dbReference type="PANTHER" id="PTHR24147">
    <property type="entry name" value="ANKYRIN REPEAT DOMAIN 36-RELATED"/>
    <property type="match status" value="1"/>
</dbReference>
<dbReference type="Pfam" id="PF12001">
    <property type="entry name" value="DUF3496"/>
    <property type="match status" value="1"/>
</dbReference>
<evidence type="ECO:0000259" key="3">
    <source>
        <dbReference type="Pfam" id="PF12001"/>
    </source>
</evidence>
<feature type="domain" description="DUF3496" evidence="3">
    <location>
        <begin position="281"/>
        <end position="375"/>
    </location>
</feature>
<organism evidence="5 6">
    <name type="scientific">Denticeps clupeoides</name>
    <name type="common">denticle herring</name>
    <dbReference type="NCBI Taxonomy" id="299321"/>
    <lineage>
        <taxon>Eukaryota</taxon>
        <taxon>Metazoa</taxon>
        <taxon>Chordata</taxon>
        <taxon>Craniata</taxon>
        <taxon>Vertebrata</taxon>
        <taxon>Euteleostomi</taxon>
        <taxon>Actinopterygii</taxon>
        <taxon>Neopterygii</taxon>
        <taxon>Teleostei</taxon>
        <taxon>Clupei</taxon>
        <taxon>Clupeiformes</taxon>
        <taxon>Denticipitoidei</taxon>
        <taxon>Denticipitidae</taxon>
        <taxon>Denticeps</taxon>
    </lineage>
</organism>
<dbReference type="InterPro" id="IPR039497">
    <property type="entry name" value="CC144C-like_CC_dom"/>
</dbReference>
<dbReference type="GeneTree" id="ENSGT00940000163982"/>
<evidence type="ECO:0000256" key="1">
    <source>
        <dbReference type="ARBA" id="ARBA00023054"/>
    </source>
</evidence>
<evidence type="ECO:0000256" key="2">
    <source>
        <dbReference type="SAM" id="Coils"/>
    </source>
</evidence>
<feature type="coiled-coil region" evidence="2">
    <location>
        <begin position="264"/>
        <end position="300"/>
    </location>
</feature>
<evidence type="ECO:0000313" key="6">
    <source>
        <dbReference type="Proteomes" id="UP000694580"/>
    </source>
</evidence>
<feature type="coiled-coil region" evidence="2">
    <location>
        <begin position="77"/>
        <end position="139"/>
    </location>
</feature>
<feature type="coiled-coil region" evidence="2">
    <location>
        <begin position="2"/>
        <end position="50"/>
    </location>
</feature>
<dbReference type="Pfam" id="PF14915">
    <property type="entry name" value="CCDC144C"/>
    <property type="match status" value="1"/>
</dbReference>
<dbReference type="Ensembl" id="ENSDCDT00010015334.1">
    <property type="protein sequence ID" value="ENSDCDP00010014555.1"/>
    <property type="gene ID" value="ENSDCDG00010006648.1"/>
</dbReference>
<evidence type="ECO:0000313" key="5">
    <source>
        <dbReference type="Ensembl" id="ENSDCDP00010014555.1"/>
    </source>
</evidence>
<feature type="coiled-coil region" evidence="2">
    <location>
        <begin position="187"/>
        <end position="221"/>
    </location>
</feature>
<feature type="domain" description="CCDC144C-like coiled-coil" evidence="4">
    <location>
        <begin position="61"/>
        <end position="194"/>
    </location>
</feature>
<reference evidence="5" key="2">
    <citation type="submission" date="2025-08" db="UniProtKB">
        <authorList>
            <consortium name="Ensembl"/>
        </authorList>
    </citation>
    <scope>IDENTIFICATION</scope>
</reference>
<dbReference type="PANTHER" id="PTHR24147:SF53">
    <property type="entry name" value="ANKYRIN REPEAT DOMAIN 26"/>
    <property type="match status" value="1"/>
</dbReference>
<reference evidence="5" key="3">
    <citation type="submission" date="2025-09" db="UniProtKB">
        <authorList>
            <consortium name="Ensembl"/>
        </authorList>
    </citation>
    <scope>IDENTIFICATION</scope>
</reference>
<keyword evidence="1 2" id="KW-0175">Coiled coil</keyword>
<sequence length="489" mass="57169">SMVKLQNMFHEYERTIQRERSRYGRQADKLHQLEQERAELRLLLGETRDSQSNLEHCKVEFLLKQEQEKHRSASMLYEKTRDQLRRKEDQHQLEEEERQKLELSIRNLELEKRALINSIKQVEEDRNEIQRLLVQERSARSLQEEILNSHLRKQQEIEVENRKNLNKSNEVTFGLNYFRLEEVNRDLKDQLSSLKGLSRSHERLERNKRQLEEEVLGLRRQMDAGVMDQNQADLYRRETEERARQEIRQKLEEVNLFLQTQAASQEALEQIKATNEASQRAELEQRIKDLERELGQARSTQHDSLVQRDSSLTELERYRQLYSEELRLRKSLTTKLERCNERLAEANTKLLTERQRSKSLITSTLVNGSLGGPSVEVGSLGSLGAYGSTLGPLNRSLGLGGSILGSVSDHQSNRIESYLAKVSCVHMHHITLIWFERQHLVPEVSSLIRQGLVCIQGFSLTCQRGYMPHIENLHADPLRIRLCTPGVYH</sequence>
<keyword evidence="6" id="KW-1185">Reference proteome</keyword>
<dbReference type="InterPro" id="IPR021885">
    <property type="entry name" value="DUF3496"/>
</dbReference>
<proteinExistence type="predicted"/>
<evidence type="ECO:0000259" key="4">
    <source>
        <dbReference type="Pfam" id="PF14915"/>
    </source>
</evidence>
<name>A0AAY4B1I5_9TELE</name>
<feature type="coiled-coil region" evidence="2">
    <location>
        <begin position="329"/>
        <end position="356"/>
    </location>
</feature>
<dbReference type="InterPro" id="IPR050657">
    <property type="entry name" value="Ankyrin_repeat_domain"/>
</dbReference>
<dbReference type="Proteomes" id="UP000694580">
    <property type="component" value="Chromosome 17"/>
</dbReference>
<reference evidence="5 6" key="1">
    <citation type="submission" date="2020-06" db="EMBL/GenBank/DDBJ databases">
        <authorList>
            <consortium name="Wellcome Sanger Institute Data Sharing"/>
        </authorList>
    </citation>
    <scope>NUCLEOTIDE SEQUENCE [LARGE SCALE GENOMIC DNA]</scope>
</reference>
<accession>A0AAY4B1I5</accession>